<dbReference type="EMBL" id="JAWJWE010000036">
    <property type="protein sequence ID" value="KAK6628224.1"/>
    <property type="molecule type" value="Genomic_DNA"/>
</dbReference>
<evidence type="ECO:0000313" key="2">
    <source>
        <dbReference type="Proteomes" id="UP001372834"/>
    </source>
</evidence>
<evidence type="ECO:0000313" key="1">
    <source>
        <dbReference type="EMBL" id="KAK6628224.1"/>
    </source>
</evidence>
<comment type="caution">
    <text evidence="1">The sequence shown here is derived from an EMBL/GenBank/DDBJ whole genome shotgun (WGS) entry which is preliminary data.</text>
</comment>
<dbReference type="AlphaFoldDB" id="A0AAN8S5Q1"/>
<feature type="non-terminal residue" evidence="1">
    <location>
        <position position="63"/>
    </location>
</feature>
<protein>
    <submittedName>
        <fullName evidence="1">Uncharacterized protein</fullName>
    </submittedName>
</protein>
<organism evidence="1 2">
    <name type="scientific">Polyplax serrata</name>
    <name type="common">Common mouse louse</name>
    <dbReference type="NCBI Taxonomy" id="468196"/>
    <lineage>
        <taxon>Eukaryota</taxon>
        <taxon>Metazoa</taxon>
        <taxon>Ecdysozoa</taxon>
        <taxon>Arthropoda</taxon>
        <taxon>Hexapoda</taxon>
        <taxon>Insecta</taxon>
        <taxon>Pterygota</taxon>
        <taxon>Neoptera</taxon>
        <taxon>Paraneoptera</taxon>
        <taxon>Psocodea</taxon>
        <taxon>Troctomorpha</taxon>
        <taxon>Phthiraptera</taxon>
        <taxon>Anoplura</taxon>
        <taxon>Polyplacidae</taxon>
        <taxon>Polyplax</taxon>
    </lineage>
</organism>
<accession>A0AAN8S5Q1</accession>
<gene>
    <name evidence="1" type="ORF">RUM43_002036</name>
</gene>
<name>A0AAN8S5Q1_POLSC</name>
<proteinExistence type="predicted"/>
<sequence>MDRRRKPKLSLDYKTNMPKDHVCEVQFLKIFRYTKLRRLQSPNKQHAFLQLNRKCPLFNIIYE</sequence>
<reference evidence="1 2" key="1">
    <citation type="submission" date="2023-10" db="EMBL/GenBank/DDBJ databases">
        <title>Genomes of two closely related lineages of the louse Polyplax serrata with different host specificities.</title>
        <authorList>
            <person name="Martinu J."/>
            <person name="Tarabai H."/>
            <person name="Stefka J."/>
            <person name="Hypsa V."/>
        </authorList>
    </citation>
    <scope>NUCLEOTIDE SEQUENCE [LARGE SCALE GENOMIC DNA]</scope>
    <source>
        <strain evidence="1">HR10_N</strain>
    </source>
</reference>
<dbReference type="Proteomes" id="UP001372834">
    <property type="component" value="Unassembled WGS sequence"/>
</dbReference>